<gene>
    <name evidence="13" type="ORF">BTW07_15020</name>
</gene>
<reference evidence="13 14" key="1">
    <citation type="submission" date="2016-12" db="EMBL/GenBank/DDBJ databases">
        <title>Draft genome sequences of strains Salinicola socius SMB35, Salinicola sp. MH3R3-1 and Chromohalobacter sp. SMB17 from the Verkhnekamsk potash mining region of Russia.</title>
        <authorList>
            <person name="Mavrodi D.V."/>
            <person name="Olsson B.E."/>
            <person name="Korsakova E.S."/>
            <person name="Pyankova A."/>
            <person name="Mavrodi O.V."/>
            <person name="Plotnikova E.G."/>
        </authorList>
    </citation>
    <scope>NUCLEOTIDE SEQUENCE [LARGE SCALE GENOMIC DNA]</scope>
    <source>
        <strain evidence="13 14">SMB35</strain>
    </source>
</reference>
<evidence type="ECO:0000256" key="9">
    <source>
        <dbReference type="RuleBase" id="RU004190"/>
    </source>
</evidence>
<comment type="catalytic activity">
    <reaction evidence="8">
        <text>alpha-D-mannose 1-phosphate + GTP + H(+) = GDP-alpha-D-mannose + diphosphate</text>
        <dbReference type="Rhea" id="RHEA:15229"/>
        <dbReference type="ChEBI" id="CHEBI:15378"/>
        <dbReference type="ChEBI" id="CHEBI:33019"/>
        <dbReference type="ChEBI" id="CHEBI:37565"/>
        <dbReference type="ChEBI" id="CHEBI:57527"/>
        <dbReference type="ChEBI" id="CHEBI:58409"/>
        <dbReference type="EC" id="2.7.7.13"/>
    </reaction>
</comment>
<dbReference type="InterPro" id="IPR014710">
    <property type="entry name" value="RmlC-like_jellyroll"/>
</dbReference>
<dbReference type="RefSeq" id="WP_075570987.1">
    <property type="nucleotide sequence ID" value="NZ_MSDO01000022.1"/>
</dbReference>
<dbReference type="InterPro" id="IPR029044">
    <property type="entry name" value="Nucleotide-diphossugar_trans"/>
</dbReference>
<dbReference type="PANTHER" id="PTHR46390:SF1">
    <property type="entry name" value="MANNOSE-1-PHOSPHATE GUANYLYLTRANSFERASE"/>
    <property type="match status" value="1"/>
</dbReference>
<dbReference type="GO" id="GO:0004475">
    <property type="term" value="F:mannose-1-phosphate guanylyltransferase (GTP) activity"/>
    <property type="evidence" value="ECO:0007669"/>
    <property type="project" value="UniProtKB-EC"/>
</dbReference>
<dbReference type="InterPro" id="IPR006375">
    <property type="entry name" value="Man1P_GuaTrfase/Man6P_Isoase"/>
</dbReference>
<evidence type="ECO:0000256" key="1">
    <source>
        <dbReference type="ARBA" id="ARBA00004823"/>
    </source>
</evidence>
<evidence type="ECO:0000256" key="6">
    <source>
        <dbReference type="ARBA" id="ARBA00022741"/>
    </source>
</evidence>
<dbReference type="FunFam" id="2.60.120.10:FF:000032">
    <property type="entry name" value="Mannose-1-phosphate guanylyltransferase/mannose-6-phosphate isomerase"/>
    <property type="match status" value="1"/>
</dbReference>
<keyword evidence="6" id="KW-0547">Nucleotide-binding</keyword>
<keyword evidence="14" id="KW-1185">Reference proteome</keyword>
<evidence type="ECO:0000256" key="5">
    <source>
        <dbReference type="ARBA" id="ARBA00022695"/>
    </source>
</evidence>
<dbReference type="InterPro" id="IPR001538">
    <property type="entry name" value="Man6P_isomerase-2_C"/>
</dbReference>
<keyword evidence="5 13" id="KW-0548">Nucleotidyltransferase</keyword>
<dbReference type="Gene3D" id="2.60.120.10">
    <property type="entry name" value="Jelly Rolls"/>
    <property type="match status" value="1"/>
</dbReference>
<dbReference type="Pfam" id="PF22640">
    <property type="entry name" value="ManC_GMP_beta-helix"/>
    <property type="match status" value="1"/>
</dbReference>
<evidence type="ECO:0000259" key="12">
    <source>
        <dbReference type="Pfam" id="PF22640"/>
    </source>
</evidence>
<feature type="domain" description="Nucleotidyl transferase" evidence="10">
    <location>
        <begin position="4"/>
        <end position="292"/>
    </location>
</feature>
<accession>A0A1Q8SPR3</accession>
<comment type="pathway">
    <text evidence="1">Nucleotide-sugar biosynthesis; GDP-alpha-D-mannose biosynthesis; GDP-alpha-D-mannose from alpha-D-mannose 1-phosphate (GTP route): step 1/1.</text>
</comment>
<sequence>MLIPVVLAGGSGTRLWPMSRASYPKQFLPITSARSMLLETLARIESVSAANPIIVCQEDHRFLVAEQLREADRSADILLEPAMRNTAPAIGLAALQAMSRDPNAVLLVLPADHAIANPEALMRAITPAREAAERGKLVTFGVTPTRAETGYGYIEIETGIKTGMAPSEPCGHDSAVPIQRFVEKPDAKTAQAYVESGRHLWNSGMFVMRADRYLEALGRQRPAMLEAVTAAWEGRQTDLDFLRVDADAFFACDAESIDYAVMENAADASVVALDAGWSDVGSWQSLWEISAKGADGNALRGDVIVDDVSGCLIHGESRLVAAVGVRDLMIIETPDAVMVAHRDAAQSVKHIAETLKRQERPEWDQHRRVHRPWGSYDSVHRAERYQVKQISVTPGGRLSLQKHFHRAEHWIVVRGTARVTRGDETFLLEENQSTYIPLGVVHRLENPGKIELELIEVQSGSYLGEDDIERFDDVYRRE</sequence>
<dbReference type="AlphaFoldDB" id="A0A1Q8SPR3"/>
<keyword evidence="13" id="KW-0413">Isomerase</keyword>
<dbReference type="InterPro" id="IPR005835">
    <property type="entry name" value="NTP_transferase_dom"/>
</dbReference>
<dbReference type="SUPFAM" id="SSF53448">
    <property type="entry name" value="Nucleotide-diphospho-sugar transferases"/>
    <property type="match status" value="1"/>
</dbReference>
<protein>
    <recommendedName>
        <fullName evidence="3">mannose-1-phosphate guanylyltransferase</fullName>
        <ecNumber evidence="3">2.7.7.13</ecNumber>
    </recommendedName>
</protein>
<dbReference type="CDD" id="cd02509">
    <property type="entry name" value="GDP-M1P_Guanylyltransferase"/>
    <property type="match status" value="1"/>
</dbReference>
<dbReference type="FunFam" id="3.90.550.10:FF:000046">
    <property type="entry name" value="Mannose-1-phosphate guanylyltransferase (GDP)"/>
    <property type="match status" value="1"/>
</dbReference>
<evidence type="ECO:0000256" key="7">
    <source>
        <dbReference type="ARBA" id="ARBA00023134"/>
    </source>
</evidence>
<keyword evidence="4 13" id="KW-0808">Transferase</keyword>
<evidence type="ECO:0000313" key="14">
    <source>
        <dbReference type="Proteomes" id="UP000186878"/>
    </source>
</evidence>
<evidence type="ECO:0000256" key="4">
    <source>
        <dbReference type="ARBA" id="ARBA00022679"/>
    </source>
</evidence>
<dbReference type="InterPro" id="IPR049577">
    <property type="entry name" value="GMPP_N"/>
</dbReference>
<dbReference type="STRING" id="404433.BTW07_15020"/>
<proteinExistence type="inferred from homology"/>
<feature type="domain" description="Mannose-6-phosphate isomerase type II C-terminal" evidence="11">
    <location>
        <begin position="359"/>
        <end position="473"/>
    </location>
</feature>
<organism evidence="13 14">
    <name type="scientific">Salinicola socius</name>
    <dbReference type="NCBI Taxonomy" id="404433"/>
    <lineage>
        <taxon>Bacteria</taxon>
        <taxon>Pseudomonadati</taxon>
        <taxon>Pseudomonadota</taxon>
        <taxon>Gammaproteobacteria</taxon>
        <taxon>Oceanospirillales</taxon>
        <taxon>Halomonadaceae</taxon>
        <taxon>Salinicola</taxon>
    </lineage>
</organism>
<dbReference type="InterPro" id="IPR051161">
    <property type="entry name" value="Mannose-6P_isomerase_type2"/>
</dbReference>
<evidence type="ECO:0000256" key="3">
    <source>
        <dbReference type="ARBA" id="ARBA00012387"/>
    </source>
</evidence>
<comment type="caution">
    <text evidence="13">The sequence shown here is derived from an EMBL/GenBank/DDBJ whole genome shotgun (WGS) entry which is preliminary data.</text>
</comment>
<dbReference type="UniPathway" id="UPA00126">
    <property type="reaction ID" value="UER00930"/>
</dbReference>
<dbReference type="CDD" id="cd02213">
    <property type="entry name" value="cupin_PMI_typeII_C"/>
    <property type="match status" value="1"/>
</dbReference>
<dbReference type="SUPFAM" id="SSF51182">
    <property type="entry name" value="RmlC-like cupins"/>
    <property type="match status" value="1"/>
</dbReference>
<dbReference type="EMBL" id="MSDO01000022">
    <property type="protein sequence ID" value="OLO03386.1"/>
    <property type="molecule type" value="Genomic_DNA"/>
</dbReference>
<name>A0A1Q8SPR3_9GAMM</name>
<evidence type="ECO:0000259" key="11">
    <source>
        <dbReference type="Pfam" id="PF01050"/>
    </source>
</evidence>
<evidence type="ECO:0000256" key="8">
    <source>
        <dbReference type="ARBA" id="ARBA00047343"/>
    </source>
</evidence>
<dbReference type="GO" id="GO:0005525">
    <property type="term" value="F:GTP binding"/>
    <property type="evidence" value="ECO:0007669"/>
    <property type="project" value="UniProtKB-KW"/>
</dbReference>
<dbReference type="OrthoDB" id="9806359at2"/>
<dbReference type="Pfam" id="PF00483">
    <property type="entry name" value="NTP_transferase"/>
    <property type="match status" value="1"/>
</dbReference>
<dbReference type="Proteomes" id="UP000186878">
    <property type="component" value="Unassembled WGS sequence"/>
</dbReference>
<dbReference type="EC" id="2.7.7.13" evidence="3"/>
<evidence type="ECO:0000259" key="10">
    <source>
        <dbReference type="Pfam" id="PF00483"/>
    </source>
</evidence>
<keyword evidence="7" id="KW-0342">GTP-binding</keyword>
<evidence type="ECO:0000313" key="13">
    <source>
        <dbReference type="EMBL" id="OLO03386.1"/>
    </source>
</evidence>
<dbReference type="InterPro" id="IPR054566">
    <property type="entry name" value="ManC/GMP-like_b-helix"/>
</dbReference>
<dbReference type="InterPro" id="IPR011051">
    <property type="entry name" value="RmlC_Cupin_sf"/>
</dbReference>
<dbReference type="GO" id="GO:0009298">
    <property type="term" value="P:GDP-mannose biosynthetic process"/>
    <property type="evidence" value="ECO:0007669"/>
    <property type="project" value="UniProtKB-UniPathway"/>
</dbReference>
<comment type="similarity">
    <text evidence="2 9">Belongs to the mannose-6-phosphate isomerase type 2 family.</text>
</comment>
<evidence type="ECO:0000256" key="2">
    <source>
        <dbReference type="ARBA" id="ARBA00006115"/>
    </source>
</evidence>
<feature type="domain" description="MannoseP isomerase/GMP-like beta-helix" evidence="12">
    <location>
        <begin position="302"/>
        <end position="355"/>
    </location>
</feature>
<dbReference type="GO" id="GO:0016853">
    <property type="term" value="F:isomerase activity"/>
    <property type="evidence" value="ECO:0007669"/>
    <property type="project" value="UniProtKB-KW"/>
</dbReference>
<dbReference type="GO" id="GO:0000271">
    <property type="term" value="P:polysaccharide biosynthetic process"/>
    <property type="evidence" value="ECO:0007669"/>
    <property type="project" value="InterPro"/>
</dbReference>
<dbReference type="Pfam" id="PF01050">
    <property type="entry name" value="MannoseP_isomer"/>
    <property type="match status" value="1"/>
</dbReference>
<dbReference type="Gene3D" id="3.90.550.10">
    <property type="entry name" value="Spore Coat Polysaccharide Biosynthesis Protein SpsA, Chain A"/>
    <property type="match status" value="1"/>
</dbReference>
<dbReference type="NCBIfam" id="TIGR01479">
    <property type="entry name" value="GMP_PMI"/>
    <property type="match status" value="1"/>
</dbReference>
<dbReference type="PANTHER" id="PTHR46390">
    <property type="entry name" value="MANNOSE-1-PHOSPHATE GUANYLYLTRANSFERASE"/>
    <property type="match status" value="1"/>
</dbReference>